<dbReference type="Gene3D" id="2.20.28.10">
    <property type="match status" value="1"/>
</dbReference>
<reference evidence="9" key="1">
    <citation type="submission" date="2023-07" db="EMBL/GenBank/DDBJ databases">
        <title>A chromosome-level genome assembly of Lolium multiflorum.</title>
        <authorList>
            <person name="Chen Y."/>
            <person name="Copetti D."/>
            <person name="Kolliker R."/>
            <person name="Studer B."/>
        </authorList>
    </citation>
    <scope>NUCLEOTIDE SEQUENCE</scope>
    <source>
        <strain evidence="9">02402/16</strain>
        <tissue evidence="9">Leaf</tissue>
    </source>
</reference>
<dbReference type="GO" id="GO:0005634">
    <property type="term" value="C:nucleus"/>
    <property type="evidence" value="ECO:0007669"/>
    <property type="project" value="TreeGrafter"/>
</dbReference>
<dbReference type="PROSITE" id="PS50089">
    <property type="entry name" value="ZF_RING_2"/>
    <property type="match status" value="1"/>
</dbReference>
<feature type="compositionally biased region" description="Low complexity" evidence="5">
    <location>
        <begin position="889"/>
        <end position="910"/>
    </location>
</feature>
<dbReference type="InterPro" id="IPR013083">
    <property type="entry name" value="Znf_RING/FYVE/PHD"/>
</dbReference>
<evidence type="ECO:0000256" key="2">
    <source>
        <dbReference type="ARBA" id="ARBA00022771"/>
    </source>
</evidence>
<feature type="domain" description="RING-type" evidence="6">
    <location>
        <begin position="782"/>
        <end position="825"/>
    </location>
</feature>
<accession>A0AAD8RNY2</accession>
<evidence type="ECO:0000256" key="5">
    <source>
        <dbReference type="SAM" id="MobiDB-lite"/>
    </source>
</evidence>
<evidence type="ECO:0000259" key="8">
    <source>
        <dbReference type="PROSITE" id="PS51270"/>
    </source>
</evidence>
<feature type="region of interest" description="Disordered" evidence="5">
    <location>
        <begin position="373"/>
        <end position="434"/>
    </location>
</feature>
<dbReference type="InterPro" id="IPR037274">
    <property type="entry name" value="Znf_CHY_sf"/>
</dbReference>
<dbReference type="Pfam" id="PF26130">
    <property type="entry name" value="PB1-like"/>
    <property type="match status" value="1"/>
</dbReference>
<protein>
    <submittedName>
        <fullName evidence="9">Uncharacterized protein</fullName>
    </submittedName>
</protein>
<dbReference type="PROSITE" id="PS51266">
    <property type="entry name" value="ZF_CHY"/>
    <property type="match status" value="1"/>
</dbReference>
<dbReference type="CDD" id="cd16464">
    <property type="entry name" value="RING-H2_Pirh2-like"/>
    <property type="match status" value="1"/>
</dbReference>
<feature type="region of interest" description="Disordered" evidence="5">
    <location>
        <begin position="882"/>
        <end position="910"/>
    </location>
</feature>
<organism evidence="9 10">
    <name type="scientific">Lolium multiflorum</name>
    <name type="common">Italian ryegrass</name>
    <name type="synonym">Lolium perenne subsp. multiflorum</name>
    <dbReference type="NCBI Taxonomy" id="4521"/>
    <lineage>
        <taxon>Eukaryota</taxon>
        <taxon>Viridiplantae</taxon>
        <taxon>Streptophyta</taxon>
        <taxon>Embryophyta</taxon>
        <taxon>Tracheophyta</taxon>
        <taxon>Spermatophyta</taxon>
        <taxon>Magnoliopsida</taxon>
        <taxon>Liliopsida</taxon>
        <taxon>Poales</taxon>
        <taxon>Poaceae</taxon>
        <taxon>BOP clade</taxon>
        <taxon>Pooideae</taxon>
        <taxon>Poodae</taxon>
        <taxon>Poeae</taxon>
        <taxon>Poeae Chloroplast Group 2 (Poeae type)</taxon>
        <taxon>Loliodinae</taxon>
        <taxon>Loliinae</taxon>
        <taxon>Lolium</taxon>
    </lineage>
</organism>
<dbReference type="GO" id="GO:0016567">
    <property type="term" value="P:protein ubiquitination"/>
    <property type="evidence" value="ECO:0007669"/>
    <property type="project" value="TreeGrafter"/>
</dbReference>
<dbReference type="InterPro" id="IPR008913">
    <property type="entry name" value="Znf_CHY"/>
</dbReference>
<dbReference type="InterPro" id="IPR037275">
    <property type="entry name" value="Znf_CTCHY_sf"/>
</dbReference>
<dbReference type="PANTHER" id="PTHR21319:SF20">
    <property type="entry name" value="E3 UBIQUITIN-PROTEIN LIGASE MIEL1"/>
    <property type="match status" value="1"/>
</dbReference>
<dbReference type="Proteomes" id="UP001231189">
    <property type="component" value="Unassembled WGS sequence"/>
</dbReference>
<evidence type="ECO:0000256" key="1">
    <source>
        <dbReference type="ARBA" id="ARBA00022723"/>
    </source>
</evidence>
<evidence type="ECO:0000256" key="4">
    <source>
        <dbReference type="PROSITE-ProRule" id="PRU00601"/>
    </source>
</evidence>
<feature type="region of interest" description="Disordered" evidence="5">
    <location>
        <begin position="601"/>
        <end position="626"/>
    </location>
</feature>
<dbReference type="PROSITE" id="PS51270">
    <property type="entry name" value="ZF_CTCHY"/>
    <property type="match status" value="1"/>
</dbReference>
<evidence type="ECO:0000313" key="9">
    <source>
        <dbReference type="EMBL" id="KAK1627717.1"/>
    </source>
</evidence>
<evidence type="ECO:0000313" key="10">
    <source>
        <dbReference type="Proteomes" id="UP001231189"/>
    </source>
</evidence>
<comment type="caution">
    <text evidence="9">The sequence shown here is derived from an EMBL/GenBank/DDBJ whole genome shotgun (WGS) entry which is preliminary data.</text>
</comment>
<dbReference type="AlphaFoldDB" id="A0AAD8RNY2"/>
<dbReference type="GO" id="GO:0008270">
    <property type="term" value="F:zinc ion binding"/>
    <property type="evidence" value="ECO:0007669"/>
    <property type="project" value="UniProtKB-KW"/>
</dbReference>
<keyword evidence="10" id="KW-1185">Reference proteome</keyword>
<evidence type="ECO:0000259" key="6">
    <source>
        <dbReference type="PROSITE" id="PS50089"/>
    </source>
</evidence>
<sequence>MPAVMREREWREDPPDYVFYGAEECDLFSVEVVHNGLFCSLRDNLQYVSCSSTVFDYCSAETWSCLWIDEILTRLGYVRDGKLHVYWCYPGKDITDGLVPVECDADCVEMIKASRTVKTLALFVDHTNFVRNIRADVILNGAPDFPLVISPSKLPRRFDTTAGPSSSSDVSFADKGKSPEIVPDEVQPDDSDSEQDSDFYDSDYNVEEGDDDLFAENIDTSLNDNNEKEFCDERENEIALDDEDLNLGDERDEWAKCSSTFVHKSHGICGKANHNKKGHAKWVQSQPEEIQQNSAGENEEEDIPYILQHVYPHTPNTSLDPTRDLNSMVYSMAQEDMNNVPIARVLGPLPENAFIVSARDSIPEARQRVTTVTARGSLMGRGRGRSTATRAQTRSAPRAQQQSSTRGRGRGQNLSKKKKKDVVATTSGSAQDGPAVVSRITSNTRSTTTAVGTANRNRAYNTGPGSAFYLLFGDDQQPRASEIPDLNSQAIPDLNLHDFGLSQNATQVGENDSLQVLNRTRPLLPRGHKRASPPNAPSSLGLLSNAWLLFRGTPEPELAGAAATPSEERRQLRAPEAAPSLAAFPIILRHFYNPAIHSSPFPTTTTLSPPPPPPPPPAMGGTHFPADDAAHELPVDAYGDRRDVGKLEHGCEHYRRRCKIVAPCCKEVFPCRHCHNDATALGDRHSICRQDVEKVVCLLCNTEQQVSQVCISCGVNMGEYFCDVCKFYDDDTEKGQYHCYDCGICRVGGKENYFHCAKCGSCYAVALRDNHQCVEDSMRQNCPICYEYLFDSLKGTRVLTCGHTMHMDCFSEMVEHNKYSCPICSKTALDMTLPWGMLDQEIEATIMPPVYRYKVWVLCNDCNKVSEVDFHVIGHKCSHCSSYNTRSTSRPADLSESSSPSTTDSSENNL</sequence>
<feature type="compositionally biased region" description="Pro residues" evidence="5">
    <location>
        <begin position="608"/>
        <end position="618"/>
    </location>
</feature>
<feature type="domain" description="CTCHY-type" evidence="8">
    <location>
        <begin position="717"/>
        <end position="781"/>
    </location>
</feature>
<dbReference type="InterPro" id="IPR017921">
    <property type="entry name" value="Znf_CTCHY"/>
</dbReference>
<dbReference type="SUPFAM" id="SSF161219">
    <property type="entry name" value="CHY zinc finger-like"/>
    <property type="match status" value="1"/>
</dbReference>
<evidence type="ECO:0000256" key="3">
    <source>
        <dbReference type="ARBA" id="ARBA00022833"/>
    </source>
</evidence>
<keyword evidence="2 4" id="KW-0863">Zinc-finger</keyword>
<dbReference type="InterPro" id="IPR058594">
    <property type="entry name" value="PB1-like_dom_pln"/>
</dbReference>
<name>A0AAD8RNY2_LOLMU</name>
<feature type="compositionally biased region" description="Low complexity" evidence="5">
    <location>
        <begin position="375"/>
        <end position="406"/>
    </location>
</feature>
<dbReference type="SUPFAM" id="SSF161245">
    <property type="entry name" value="Zinc hairpin stack"/>
    <property type="match status" value="1"/>
</dbReference>
<gene>
    <name evidence="9" type="ORF">QYE76_002032</name>
</gene>
<dbReference type="InterPro" id="IPR039512">
    <property type="entry name" value="RCHY1_zinc-ribbon"/>
</dbReference>
<dbReference type="Pfam" id="PF05495">
    <property type="entry name" value="zf-CHY"/>
    <property type="match status" value="1"/>
</dbReference>
<dbReference type="Pfam" id="PF14599">
    <property type="entry name" value="zinc_ribbon_6"/>
    <property type="match status" value="1"/>
</dbReference>
<dbReference type="InterPro" id="IPR001841">
    <property type="entry name" value="Znf_RING"/>
</dbReference>
<dbReference type="SUPFAM" id="SSF57850">
    <property type="entry name" value="RING/U-box"/>
    <property type="match status" value="1"/>
</dbReference>
<dbReference type="Gene3D" id="3.30.40.10">
    <property type="entry name" value="Zinc/RING finger domain, C3HC4 (zinc finger)"/>
    <property type="match status" value="1"/>
</dbReference>
<dbReference type="PANTHER" id="PTHR21319">
    <property type="entry name" value="RING FINGER AND CHY ZINC FINGER DOMAIN-CONTAINING PROTEIN 1"/>
    <property type="match status" value="1"/>
</dbReference>
<keyword evidence="3" id="KW-0862">Zinc</keyword>
<dbReference type="GO" id="GO:0006511">
    <property type="term" value="P:ubiquitin-dependent protein catabolic process"/>
    <property type="evidence" value="ECO:0007669"/>
    <property type="project" value="TreeGrafter"/>
</dbReference>
<dbReference type="SMART" id="SM00184">
    <property type="entry name" value="RING"/>
    <property type="match status" value="1"/>
</dbReference>
<feature type="compositionally biased region" description="Acidic residues" evidence="5">
    <location>
        <begin position="182"/>
        <end position="206"/>
    </location>
</feature>
<feature type="domain" description="CHY-type" evidence="7">
    <location>
        <begin position="644"/>
        <end position="715"/>
    </location>
</feature>
<keyword evidence="1" id="KW-0479">Metal-binding</keyword>
<feature type="region of interest" description="Disordered" evidence="5">
    <location>
        <begin position="158"/>
        <end position="206"/>
    </location>
</feature>
<proteinExistence type="predicted"/>
<dbReference type="Pfam" id="PF13639">
    <property type="entry name" value="zf-RING_2"/>
    <property type="match status" value="1"/>
</dbReference>
<dbReference type="GO" id="GO:0061630">
    <property type="term" value="F:ubiquitin protein ligase activity"/>
    <property type="evidence" value="ECO:0007669"/>
    <property type="project" value="TreeGrafter"/>
</dbReference>
<evidence type="ECO:0000259" key="7">
    <source>
        <dbReference type="PROSITE" id="PS51266"/>
    </source>
</evidence>
<dbReference type="EMBL" id="JAUUTY010000005">
    <property type="protein sequence ID" value="KAK1627717.1"/>
    <property type="molecule type" value="Genomic_DNA"/>
</dbReference>